<evidence type="ECO:0008006" key="4">
    <source>
        <dbReference type="Google" id="ProtNLM"/>
    </source>
</evidence>
<proteinExistence type="predicted"/>
<gene>
    <name evidence="2" type="ORF">D1970_09250</name>
</gene>
<evidence type="ECO:0000313" key="2">
    <source>
        <dbReference type="EMBL" id="RID85903.1"/>
    </source>
</evidence>
<organism evidence="2 3">
    <name type="scientific">Mesobacillus zeae</name>
    <dbReference type="NCBI Taxonomy" id="1917180"/>
    <lineage>
        <taxon>Bacteria</taxon>
        <taxon>Bacillati</taxon>
        <taxon>Bacillota</taxon>
        <taxon>Bacilli</taxon>
        <taxon>Bacillales</taxon>
        <taxon>Bacillaceae</taxon>
        <taxon>Mesobacillus</taxon>
    </lineage>
</organism>
<dbReference type="Proteomes" id="UP000265816">
    <property type="component" value="Unassembled WGS sequence"/>
</dbReference>
<evidence type="ECO:0000256" key="1">
    <source>
        <dbReference type="SAM" id="MobiDB-lite"/>
    </source>
</evidence>
<reference evidence="2 3" key="1">
    <citation type="submission" date="2018-08" db="EMBL/GenBank/DDBJ databases">
        <title>Bacillus jemisoniae sp. nov., Bacillus chryseoplanitiae sp. nov., Bacillus resnikiae sp. nov., and Bacillus frankliniae sp. nov., isolated from Viking spacecraft and associated surfaces.</title>
        <authorList>
            <person name="Seuylemezian A."/>
            <person name="Vaishampayan P."/>
        </authorList>
    </citation>
    <scope>NUCLEOTIDE SEQUENCE [LARGE SCALE GENOMIC DNA]</scope>
    <source>
        <strain evidence="2 3">JJ-247</strain>
    </source>
</reference>
<feature type="compositionally biased region" description="Polar residues" evidence="1">
    <location>
        <begin position="32"/>
        <end position="45"/>
    </location>
</feature>
<sequence>MNQNANIDFGTTTQNSHTSNVKVVGASVSFGDSSPVTSKMMNVNREQNKFQSDDHE</sequence>
<dbReference type="EMBL" id="QWVT01000015">
    <property type="protein sequence ID" value="RID85903.1"/>
    <property type="molecule type" value="Genomic_DNA"/>
</dbReference>
<evidence type="ECO:0000313" key="3">
    <source>
        <dbReference type="Proteomes" id="UP000265816"/>
    </source>
</evidence>
<feature type="compositionally biased region" description="Basic and acidic residues" evidence="1">
    <location>
        <begin position="46"/>
        <end position="56"/>
    </location>
</feature>
<comment type="caution">
    <text evidence="2">The sequence shown here is derived from an EMBL/GenBank/DDBJ whole genome shotgun (WGS) entry which is preliminary data.</text>
</comment>
<dbReference type="OrthoDB" id="2942435at2"/>
<keyword evidence="3" id="KW-1185">Reference proteome</keyword>
<name>A0A398BE98_9BACI</name>
<protein>
    <recommendedName>
        <fullName evidence="4">Spore germination protein</fullName>
    </recommendedName>
</protein>
<accession>A0A398BE98</accession>
<feature type="region of interest" description="Disordered" evidence="1">
    <location>
        <begin position="32"/>
        <end position="56"/>
    </location>
</feature>
<dbReference type="AlphaFoldDB" id="A0A398BE98"/>